<organism evidence="3">
    <name type="scientific">candidate division WOR-3 bacterium</name>
    <dbReference type="NCBI Taxonomy" id="2052148"/>
    <lineage>
        <taxon>Bacteria</taxon>
        <taxon>Bacteria division WOR-3</taxon>
    </lineage>
</organism>
<dbReference type="AlphaFoldDB" id="A0A7V4ABE3"/>
<gene>
    <name evidence="3" type="ORF">ENT96_00225</name>
</gene>
<evidence type="ECO:0000313" key="3">
    <source>
        <dbReference type="EMBL" id="HGM97465.1"/>
    </source>
</evidence>
<accession>A0A7V4ABE3</accession>
<name>A0A7V4ABE3_UNCW3</name>
<reference evidence="3" key="1">
    <citation type="journal article" date="2020" name="mSystems">
        <title>Genome- and Community-Level Interaction Insights into Carbon Utilization and Element Cycling Functions of Hydrothermarchaeota in Hydrothermal Sediment.</title>
        <authorList>
            <person name="Zhou Z."/>
            <person name="Liu Y."/>
            <person name="Xu W."/>
            <person name="Pan J."/>
            <person name="Luo Z.H."/>
            <person name="Li M."/>
        </authorList>
    </citation>
    <scope>NUCLEOTIDE SEQUENCE [LARGE SCALE GENOMIC DNA]</scope>
    <source>
        <strain evidence="3">SpSt-626</strain>
    </source>
</reference>
<dbReference type="Gene3D" id="2.40.30.170">
    <property type="match status" value="1"/>
</dbReference>
<dbReference type="InterPro" id="IPR000089">
    <property type="entry name" value="Biotin_lipoyl"/>
</dbReference>
<dbReference type="PANTHER" id="PTHR30469:SF15">
    <property type="entry name" value="HLYD FAMILY OF SECRETION PROTEINS"/>
    <property type="match status" value="1"/>
</dbReference>
<dbReference type="Gene3D" id="2.40.420.20">
    <property type="match status" value="1"/>
</dbReference>
<dbReference type="CDD" id="cd06850">
    <property type="entry name" value="biotinyl_domain"/>
    <property type="match status" value="1"/>
</dbReference>
<dbReference type="NCBIfam" id="TIGR01730">
    <property type="entry name" value="RND_mfp"/>
    <property type="match status" value="1"/>
</dbReference>
<dbReference type="Pfam" id="PF00364">
    <property type="entry name" value="Biotin_lipoyl"/>
    <property type="match status" value="1"/>
</dbReference>
<feature type="domain" description="Lipoyl-binding" evidence="2">
    <location>
        <begin position="69"/>
        <end position="130"/>
    </location>
</feature>
<comment type="caution">
    <text evidence="3">The sequence shown here is derived from an EMBL/GenBank/DDBJ whole genome shotgun (WGS) entry which is preliminary data.</text>
</comment>
<evidence type="ECO:0000259" key="2">
    <source>
        <dbReference type="Pfam" id="PF00364"/>
    </source>
</evidence>
<evidence type="ECO:0000256" key="1">
    <source>
        <dbReference type="ARBA" id="ARBA00009477"/>
    </source>
</evidence>
<comment type="similarity">
    <text evidence="1">Belongs to the membrane fusion protein (MFP) (TC 8.A.1) family.</text>
</comment>
<dbReference type="EMBL" id="DTAR01000022">
    <property type="protein sequence ID" value="HGM97465.1"/>
    <property type="molecule type" value="Genomic_DNA"/>
</dbReference>
<sequence length="284" mass="32298">MRGRILLTGIILSVFTFCKEKEKNLKKEEVIPVTITIPQKRDILKEIIFTAEIEGNPDIYVYPEIPGYFLKYTVKEGEKVEKDGIIAYIERKIPGMEYNPIPVKSPISGYVSELLRKNGEFVTQSKPIARVARYDELFAVLSLPGKYAGKLEEGEKVKVMLNEKELEGVLKWISKTLDPFTKTLKVKVLFKNPGGIYPGMLCEVKIPVEKKKSVTSLEKDAILGDIVKYVFVKNGERVNKKIVETGIENDKYVEILSGLKEQDTIILRGNRILKEGMKIEVKEE</sequence>
<dbReference type="PANTHER" id="PTHR30469">
    <property type="entry name" value="MULTIDRUG RESISTANCE PROTEIN MDTA"/>
    <property type="match status" value="1"/>
</dbReference>
<dbReference type="InterPro" id="IPR006143">
    <property type="entry name" value="RND_pump_MFP"/>
</dbReference>
<proteinExistence type="inferred from homology"/>
<dbReference type="SUPFAM" id="SSF111369">
    <property type="entry name" value="HlyD-like secretion proteins"/>
    <property type="match status" value="1"/>
</dbReference>
<dbReference type="GO" id="GO:1990281">
    <property type="term" value="C:efflux pump complex"/>
    <property type="evidence" value="ECO:0007669"/>
    <property type="project" value="TreeGrafter"/>
</dbReference>
<protein>
    <submittedName>
        <fullName evidence="3">Efflux RND transporter periplasmic adaptor subunit</fullName>
    </submittedName>
</protein>
<dbReference type="Gene3D" id="2.40.50.100">
    <property type="match status" value="1"/>
</dbReference>
<dbReference type="GO" id="GO:0015562">
    <property type="term" value="F:efflux transmembrane transporter activity"/>
    <property type="evidence" value="ECO:0007669"/>
    <property type="project" value="TreeGrafter"/>
</dbReference>